<protein>
    <submittedName>
        <fullName evidence="1">Uncharacterized protein</fullName>
    </submittedName>
</protein>
<name>A0A0C9Y8Z3_9AGAM</name>
<accession>A0A0C9Y8Z3</accession>
<organism evidence="1 2">
    <name type="scientific">Pisolithus microcarpus 441</name>
    <dbReference type="NCBI Taxonomy" id="765257"/>
    <lineage>
        <taxon>Eukaryota</taxon>
        <taxon>Fungi</taxon>
        <taxon>Dikarya</taxon>
        <taxon>Basidiomycota</taxon>
        <taxon>Agaricomycotina</taxon>
        <taxon>Agaricomycetes</taxon>
        <taxon>Agaricomycetidae</taxon>
        <taxon>Boletales</taxon>
        <taxon>Sclerodermatineae</taxon>
        <taxon>Pisolithaceae</taxon>
        <taxon>Pisolithus</taxon>
    </lineage>
</organism>
<dbReference type="HOGENOM" id="CLU_2997373_0_0_1"/>
<sequence>MTLYARQKVLANVRASTSQAPWSGPTPDAGILRSMLLMPLLSSRQNVEDEIRFSCNL</sequence>
<reference evidence="1 2" key="1">
    <citation type="submission" date="2014-04" db="EMBL/GenBank/DDBJ databases">
        <authorList>
            <consortium name="DOE Joint Genome Institute"/>
            <person name="Kuo A."/>
            <person name="Kohler A."/>
            <person name="Costa M.D."/>
            <person name="Nagy L.G."/>
            <person name="Floudas D."/>
            <person name="Copeland A."/>
            <person name="Barry K.W."/>
            <person name="Cichocki N."/>
            <person name="Veneault-Fourrey C."/>
            <person name="LaButti K."/>
            <person name="Lindquist E.A."/>
            <person name="Lipzen A."/>
            <person name="Lundell T."/>
            <person name="Morin E."/>
            <person name="Murat C."/>
            <person name="Sun H."/>
            <person name="Tunlid A."/>
            <person name="Henrissat B."/>
            <person name="Grigoriev I.V."/>
            <person name="Hibbett D.S."/>
            <person name="Martin F."/>
            <person name="Nordberg H.P."/>
            <person name="Cantor M.N."/>
            <person name="Hua S.X."/>
        </authorList>
    </citation>
    <scope>NUCLEOTIDE SEQUENCE [LARGE SCALE GENOMIC DNA]</scope>
    <source>
        <strain evidence="1 2">441</strain>
    </source>
</reference>
<keyword evidence="2" id="KW-1185">Reference proteome</keyword>
<dbReference type="AlphaFoldDB" id="A0A0C9Y8Z3"/>
<gene>
    <name evidence="1" type="ORF">PISMIDRAFT_566804</name>
</gene>
<evidence type="ECO:0000313" key="2">
    <source>
        <dbReference type="Proteomes" id="UP000054018"/>
    </source>
</evidence>
<proteinExistence type="predicted"/>
<dbReference type="Proteomes" id="UP000054018">
    <property type="component" value="Unassembled WGS sequence"/>
</dbReference>
<evidence type="ECO:0000313" key="1">
    <source>
        <dbReference type="EMBL" id="KIK21150.1"/>
    </source>
</evidence>
<reference evidence="2" key="2">
    <citation type="submission" date="2015-01" db="EMBL/GenBank/DDBJ databases">
        <title>Evolutionary Origins and Diversification of the Mycorrhizal Mutualists.</title>
        <authorList>
            <consortium name="DOE Joint Genome Institute"/>
            <consortium name="Mycorrhizal Genomics Consortium"/>
            <person name="Kohler A."/>
            <person name="Kuo A."/>
            <person name="Nagy L.G."/>
            <person name="Floudas D."/>
            <person name="Copeland A."/>
            <person name="Barry K.W."/>
            <person name="Cichocki N."/>
            <person name="Veneault-Fourrey C."/>
            <person name="LaButti K."/>
            <person name="Lindquist E.A."/>
            <person name="Lipzen A."/>
            <person name="Lundell T."/>
            <person name="Morin E."/>
            <person name="Murat C."/>
            <person name="Riley R."/>
            <person name="Ohm R."/>
            <person name="Sun H."/>
            <person name="Tunlid A."/>
            <person name="Henrissat B."/>
            <person name="Grigoriev I.V."/>
            <person name="Hibbett D.S."/>
            <person name="Martin F."/>
        </authorList>
    </citation>
    <scope>NUCLEOTIDE SEQUENCE [LARGE SCALE GENOMIC DNA]</scope>
    <source>
        <strain evidence="2">441</strain>
    </source>
</reference>
<dbReference type="EMBL" id="KN833755">
    <property type="protein sequence ID" value="KIK21150.1"/>
    <property type="molecule type" value="Genomic_DNA"/>
</dbReference>